<protein>
    <submittedName>
        <fullName evidence="1">Uncharacterized protein</fullName>
    </submittedName>
</protein>
<keyword evidence="2" id="KW-1185">Reference proteome</keyword>
<comment type="caution">
    <text evidence="1">The sequence shown here is derived from an EMBL/GenBank/DDBJ whole genome shotgun (WGS) entry which is preliminary data.</text>
</comment>
<proteinExistence type="predicted"/>
<evidence type="ECO:0000313" key="1">
    <source>
        <dbReference type="EMBL" id="PPK73525.1"/>
    </source>
</evidence>
<gene>
    <name evidence="1" type="ORF">B0F88_10153</name>
</gene>
<sequence length="118" mass="13728">MEHKPRVVFCSTDSCFQSFGLGRRSAATLGAVAIVVSPRAWQPHYVRHEMFHHVQNERLGSLKVWMVSPEWFVEGMAYSLSEDPRPVLSEPWQHDRTEFEAWFRQVGKDRLWEAAANL</sequence>
<dbReference type="AlphaFoldDB" id="A0A2S6H7R9"/>
<dbReference type="EMBL" id="PTIY01000001">
    <property type="protein sequence ID" value="PPK73525.1"/>
    <property type="molecule type" value="Genomic_DNA"/>
</dbReference>
<accession>A0A2S6H7R9</accession>
<organism evidence="1 2">
    <name type="scientific">Methylobacter tundripaludum</name>
    <dbReference type="NCBI Taxonomy" id="173365"/>
    <lineage>
        <taxon>Bacteria</taxon>
        <taxon>Pseudomonadati</taxon>
        <taxon>Pseudomonadota</taxon>
        <taxon>Gammaproteobacteria</taxon>
        <taxon>Methylococcales</taxon>
        <taxon>Methylococcaceae</taxon>
        <taxon>Methylobacter</taxon>
    </lineage>
</organism>
<name>A0A2S6H7R9_9GAMM</name>
<evidence type="ECO:0000313" key="2">
    <source>
        <dbReference type="Proteomes" id="UP000238071"/>
    </source>
</evidence>
<dbReference type="Proteomes" id="UP000238071">
    <property type="component" value="Unassembled WGS sequence"/>
</dbReference>
<reference evidence="1 2" key="1">
    <citation type="submission" date="2018-02" db="EMBL/GenBank/DDBJ databases">
        <title>Subsurface microbial communities from deep shales in Ohio and West Virginia, USA.</title>
        <authorList>
            <person name="Wrighton K."/>
        </authorList>
    </citation>
    <scope>NUCLEOTIDE SEQUENCE [LARGE SCALE GENOMIC DNA]</scope>
    <source>
        <strain evidence="1 2">OWC-G53F</strain>
    </source>
</reference>